<organism evidence="3 4">
    <name type="scientific">Streptococcus sanguinis</name>
    <dbReference type="NCBI Taxonomy" id="1305"/>
    <lineage>
        <taxon>Bacteria</taxon>
        <taxon>Bacillati</taxon>
        <taxon>Bacillota</taxon>
        <taxon>Bacilli</taxon>
        <taxon>Lactobacillales</taxon>
        <taxon>Streptococcaceae</taxon>
        <taxon>Streptococcus</taxon>
    </lineage>
</organism>
<dbReference type="GO" id="GO:0003677">
    <property type="term" value="F:DNA binding"/>
    <property type="evidence" value="ECO:0007669"/>
    <property type="project" value="UniProtKB-KW"/>
</dbReference>
<dbReference type="EMBL" id="CP040798">
    <property type="protein sequence ID" value="QLB49655.1"/>
    <property type="molecule type" value="Genomic_DNA"/>
</dbReference>
<evidence type="ECO:0000313" key="3">
    <source>
        <dbReference type="EMBL" id="QLB49655.1"/>
    </source>
</evidence>
<reference evidence="3 4" key="1">
    <citation type="submission" date="2019-06" db="EMBL/GenBank/DDBJ databases">
        <title>The organization of the Streptococcus sanguinis genomes.</title>
        <authorList>
            <person name="Wang H.Y."/>
            <person name="Chen Y.Y.M."/>
            <person name="Wu C.H."/>
        </authorList>
    </citation>
    <scope>NUCLEOTIDE SEQUENCE [LARGE SCALE GENOMIC DNA]</scope>
    <source>
        <strain evidence="3 4">CGMH058</strain>
    </source>
</reference>
<evidence type="ECO:0000259" key="2">
    <source>
        <dbReference type="PROSITE" id="PS50943"/>
    </source>
</evidence>
<dbReference type="SUPFAM" id="SSF47413">
    <property type="entry name" value="lambda repressor-like DNA-binding domains"/>
    <property type="match status" value="1"/>
</dbReference>
<dbReference type="CDD" id="cd00093">
    <property type="entry name" value="HTH_XRE"/>
    <property type="match status" value="1"/>
</dbReference>
<dbReference type="RefSeq" id="WP_176798555.1">
    <property type="nucleotide sequence ID" value="NZ_CP040798.1"/>
</dbReference>
<dbReference type="Gene3D" id="1.10.260.40">
    <property type="entry name" value="lambda repressor-like DNA-binding domains"/>
    <property type="match status" value="1"/>
</dbReference>
<gene>
    <name evidence="3" type="ORF">FDP16_03335</name>
</gene>
<keyword evidence="1" id="KW-0238">DNA-binding</keyword>
<sequence>MNKLKELRKSRKKTQKEISEDLNIPYRTFQRWENGESNIKPDKAQQLADYFGVSVGYLMGYSGLEEIKSNFKLADNLIAEASAEFTKKENALSSDYEKQMGMLTDALETFKKIFNDEDLKEYMERCIELVNNIDGTVKNMLIVQAGQIELEMQKLEFDKLKERLEE</sequence>
<dbReference type="SMART" id="SM00530">
    <property type="entry name" value="HTH_XRE"/>
    <property type="match status" value="1"/>
</dbReference>
<dbReference type="Proteomes" id="UP000509535">
    <property type="component" value="Chromosome"/>
</dbReference>
<proteinExistence type="predicted"/>
<dbReference type="InterPro" id="IPR010982">
    <property type="entry name" value="Lambda_DNA-bd_dom_sf"/>
</dbReference>
<accession>A0A7H8UZ46</accession>
<name>A0A7H8UZ46_STRSA</name>
<dbReference type="InterPro" id="IPR001387">
    <property type="entry name" value="Cro/C1-type_HTH"/>
</dbReference>
<feature type="domain" description="HTH cro/C1-type" evidence="2">
    <location>
        <begin position="4"/>
        <end position="58"/>
    </location>
</feature>
<protein>
    <submittedName>
        <fullName evidence="3">Helix-turn-helix transcriptional regulator</fullName>
    </submittedName>
</protein>
<dbReference type="PROSITE" id="PS50943">
    <property type="entry name" value="HTH_CROC1"/>
    <property type="match status" value="1"/>
</dbReference>
<dbReference type="Pfam" id="PF01381">
    <property type="entry name" value="HTH_3"/>
    <property type="match status" value="1"/>
</dbReference>
<evidence type="ECO:0000256" key="1">
    <source>
        <dbReference type="ARBA" id="ARBA00023125"/>
    </source>
</evidence>
<evidence type="ECO:0000313" key="4">
    <source>
        <dbReference type="Proteomes" id="UP000509535"/>
    </source>
</evidence>
<dbReference type="PANTHER" id="PTHR46558:SF11">
    <property type="entry name" value="HTH-TYPE TRANSCRIPTIONAL REGULATOR XRE"/>
    <property type="match status" value="1"/>
</dbReference>
<dbReference type="AlphaFoldDB" id="A0A7H8UZ46"/>
<dbReference type="PANTHER" id="PTHR46558">
    <property type="entry name" value="TRACRIPTIONAL REGULATORY PROTEIN-RELATED-RELATED"/>
    <property type="match status" value="1"/>
</dbReference>